<sequence length="149" mass="17457">MKIEQGKKELRGFSLLGKADAREIKRGNASSFEQELSQKREVESQLRMQEILKKLDKLEDQLKHKLNLNDLMLYRKLIRNFLQEATAKAYLLKKERGRNRRGRTMLTTISIVDQEAEQLINDFIGKKREAVEILNTLDKIRGMLVDLMI</sequence>
<evidence type="ECO:0000256" key="1">
    <source>
        <dbReference type="SAM" id="Coils"/>
    </source>
</evidence>
<name>A0A354YZ47_9FIRM</name>
<gene>
    <name evidence="2" type="ORF">DDZ44_11825</name>
</gene>
<accession>A0A354YZ47</accession>
<comment type="caution">
    <text evidence="2">The sequence shown here is derived from an EMBL/GenBank/DDBJ whole genome shotgun (WGS) entry which is preliminary data.</text>
</comment>
<organism evidence="2 3">
    <name type="scientific">Syntrophomonas wolfei</name>
    <dbReference type="NCBI Taxonomy" id="863"/>
    <lineage>
        <taxon>Bacteria</taxon>
        <taxon>Bacillati</taxon>
        <taxon>Bacillota</taxon>
        <taxon>Clostridia</taxon>
        <taxon>Eubacteriales</taxon>
        <taxon>Syntrophomonadaceae</taxon>
        <taxon>Syntrophomonas</taxon>
    </lineage>
</organism>
<dbReference type="Proteomes" id="UP000263273">
    <property type="component" value="Unassembled WGS sequence"/>
</dbReference>
<feature type="coiled-coil region" evidence="1">
    <location>
        <begin position="41"/>
        <end position="68"/>
    </location>
</feature>
<dbReference type="Pfam" id="PF03885">
    <property type="entry name" value="DUF327"/>
    <property type="match status" value="1"/>
</dbReference>
<dbReference type="RefSeq" id="WP_061212895.1">
    <property type="nucleotide sequence ID" value="NZ_DCDX01000174.1"/>
</dbReference>
<dbReference type="InterPro" id="IPR005585">
    <property type="entry name" value="DUF327"/>
</dbReference>
<reference evidence="2 3" key="1">
    <citation type="journal article" date="2018" name="Nat. Biotechnol.">
        <title>A standardized bacterial taxonomy based on genome phylogeny substantially revises the tree of life.</title>
        <authorList>
            <person name="Parks D.H."/>
            <person name="Chuvochina M."/>
            <person name="Waite D.W."/>
            <person name="Rinke C."/>
            <person name="Skarshewski A."/>
            <person name="Chaumeil P.A."/>
            <person name="Hugenholtz P."/>
        </authorList>
    </citation>
    <scope>NUCLEOTIDE SEQUENCE [LARGE SCALE GENOMIC DNA]</scope>
    <source>
        <strain evidence="2">UBA10948</strain>
    </source>
</reference>
<dbReference type="AlphaFoldDB" id="A0A354YZ47"/>
<dbReference type="Gene3D" id="1.20.120.490">
    <property type="entry name" value="Hypothetical protein TM1646-like domain"/>
    <property type="match status" value="1"/>
</dbReference>
<dbReference type="STRING" id="378794.GCA_001570625_00322"/>
<dbReference type="SUPFAM" id="SSF158397">
    <property type="entry name" value="TM1646-like"/>
    <property type="match status" value="1"/>
</dbReference>
<proteinExistence type="predicted"/>
<evidence type="ECO:0000313" key="3">
    <source>
        <dbReference type="Proteomes" id="UP000263273"/>
    </source>
</evidence>
<keyword evidence="1" id="KW-0175">Coiled coil</keyword>
<protein>
    <submittedName>
        <fullName evidence="2">DUF327 domain-containing protein</fullName>
    </submittedName>
</protein>
<dbReference type="InterPro" id="IPR024042">
    <property type="entry name" value="TM1646-like_dom_sf"/>
</dbReference>
<evidence type="ECO:0000313" key="2">
    <source>
        <dbReference type="EMBL" id="HBK54615.1"/>
    </source>
</evidence>
<dbReference type="EMBL" id="DNZF01000255">
    <property type="protein sequence ID" value="HBK54615.1"/>
    <property type="molecule type" value="Genomic_DNA"/>
</dbReference>